<evidence type="ECO:0000256" key="1">
    <source>
        <dbReference type="SAM" id="MobiDB-lite"/>
    </source>
</evidence>
<proteinExistence type="predicted"/>
<feature type="compositionally biased region" description="Polar residues" evidence="1">
    <location>
        <begin position="1"/>
        <end position="10"/>
    </location>
</feature>
<gene>
    <name evidence="2" type="ORF">E2C01_020337</name>
</gene>
<sequence length="169" mass="18382">MTGDHSTTRVNPAAHPRTVPLRRTRPAPHRGHTLTGTHTRNQAPHTPRLPPTHPSIHPSIPAAISSTLRVAWRQNTVQAAASHRASSARTTTTSPASCVSASTLQAAPSLSTRFLHPFDLLSWTRRAWSERARPGAPPPGCSVTLQLRYKTVEPTRGSLTLDKHNKCIV</sequence>
<reference evidence="2 3" key="1">
    <citation type="submission" date="2019-05" db="EMBL/GenBank/DDBJ databases">
        <title>Another draft genome of Portunus trituberculatus and its Hox gene families provides insights of decapod evolution.</title>
        <authorList>
            <person name="Jeong J.-H."/>
            <person name="Song I."/>
            <person name="Kim S."/>
            <person name="Choi T."/>
            <person name="Kim D."/>
            <person name="Ryu S."/>
            <person name="Kim W."/>
        </authorList>
    </citation>
    <scope>NUCLEOTIDE SEQUENCE [LARGE SCALE GENOMIC DNA]</scope>
    <source>
        <tissue evidence="2">Muscle</tissue>
    </source>
</reference>
<feature type="region of interest" description="Disordered" evidence="1">
    <location>
        <begin position="1"/>
        <end position="60"/>
    </location>
</feature>
<dbReference type="Proteomes" id="UP000324222">
    <property type="component" value="Unassembled WGS sequence"/>
</dbReference>
<comment type="caution">
    <text evidence="2">The sequence shown here is derived from an EMBL/GenBank/DDBJ whole genome shotgun (WGS) entry which is preliminary data.</text>
</comment>
<dbReference type="AlphaFoldDB" id="A0A5B7DZM2"/>
<protein>
    <submittedName>
        <fullName evidence="2">Uncharacterized protein</fullName>
    </submittedName>
</protein>
<organism evidence="2 3">
    <name type="scientific">Portunus trituberculatus</name>
    <name type="common">Swimming crab</name>
    <name type="synonym">Neptunus trituberculatus</name>
    <dbReference type="NCBI Taxonomy" id="210409"/>
    <lineage>
        <taxon>Eukaryota</taxon>
        <taxon>Metazoa</taxon>
        <taxon>Ecdysozoa</taxon>
        <taxon>Arthropoda</taxon>
        <taxon>Crustacea</taxon>
        <taxon>Multicrustacea</taxon>
        <taxon>Malacostraca</taxon>
        <taxon>Eumalacostraca</taxon>
        <taxon>Eucarida</taxon>
        <taxon>Decapoda</taxon>
        <taxon>Pleocyemata</taxon>
        <taxon>Brachyura</taxon>
        <taxon>Eubrachyura</taxon>
        <taxon>Portunoidea</taxon>
        <taxon>Portunidae</taxon>
        <taxon>Portuninae</taxon>
        <taxon>Portunus</taxon>
    </lineage>
</organism>
<evidence type="ECO:0000313" key="3">
    <source>
        <dbReference type="Proteomes" id="UP000324222"/>
    </source>
</evidence>
<dbReference type="EMBL" id="VSRR010001703">
    <property type="protein sequence ID" value="MPC27171.1"/>
    <property type="molecule type" value="Genomic_DNA"/>
</dbReference>
<feature type="compositionally biased region" description="Basic residues" evidence="1">
    <location>
        <begin position="20"/>
        <end position="32"/>
    </location>
</feature>
<evidence type="ECO:0000313" key="2">
    <source>
        <dbReference type="EMBL" id="MPC27171.1"/>
    </source>
</evidence>
<name>A0A5B7DZM2_PORTR</name>
<keyword evidence="3" id="KW-1185">Reference proteome</keyword>
<accession>A0A5B7DZM2</accession>